<protein>
    <recommendedName>
        <fullName evidence="3">DNA methyltransferase</fullName>
    </recommendedName>
</protein>
<proteinExistence type="predicted"/>
<evidence type="ECO:0000313" key="1">
    <source>
        <dbReference type="EMBL" id="ADO98011.1"/>
    </source>
</evidence>
<dbReference type="OrthoDB" id="12331at10239"/>
<dbReference type="EMBL" id="GU071097">
    <property type="protein sequence ID" value="ADO98011.1"/>
    <property type="molecule type" value="Genomic_DNA"/>
</dbReference>
<gene>
    <name evidence="1" type="ORF">SSSM5_059</name>
</gene>
<dbReference type="InterPro" id="IPR029063">
    <property type="entry name" value="SAM-dependent_MTases_sf"/>
</dbReference>
<evidence type="ECO:0000313" key="2">
    <source>
        <dbReference type="Proteomes" id="UP000006526"/>
    </source>
</evidence>
<dbReference type="PROSITE" id="PS00092">
    <property type="entry name" value="N6_MTASE"/>
    <property type="match status" value="1"/>
</dbReference>
<evidence type="ECO:0008006" key="3">
    <source>
        <dbReference type="Google" id="ProtNLM"/>
    </source>
</evidence>
<dbReference type="SUPFAM" id="SSF53335">
    <property type="entry name" value="S-adenosyl-L-methionine-dependent methyltransferases"/>
    <property type="match status" value="1"/>
</dbReference>
<dbReference type="PRINTS" id="PR00507">
    <property type="entry name" value="N12N6MTFRASE"/>
</dbReference>
<dbReference type="KEGG" id="vg:10329306"/>
<sequence length="166" mass="19403">MRAFCPPKNTPEKDIVMTPEYLAKEIIQHYNPTGKILDPCRGEGAFYDNFNTDDKDWCELGEGKDFLLYQKKVDWIITNPPWSKMQQFLAHGMVIADNIVYLTTINHYTTKRRIRDMREHGFAIKEIYNVPTPKNPWPQLGFQLAAVHTQRDYKGDIKFSYSPDLS</sequence>
<reference evidence="1 2" key="1">
    <citation type="journal article" date="2010" name="Environ. Microbiol.">
        <title>Genomic analysis of oceanic cyanobacterial myoviruses compared with T4-like myoviruses from diverse hosts and environments.</title>
        <authorList>
            <person name="Sullivan M.B."/>
            <person name="Huang K.H."/>
            <person name="Ignacio-Espinoza J.C."/>
            <person name="Berlin A.M."/>
            <person name="Kelly L."/>
            <person name="Weigele P.R."/>
            <person name="DeFrancesco A.S."/>
            <person name="Kern S.E."/>
            <person name="Thompson L.R."/>
            <person name="Young S."/>
            <person name="Yandava C."/>
            <person name="Fu R."/>
            <person name="Krastins B."/>
            <person name="Chase M."/>
            <person name="Sarracino D."/>
            <person name="Osburne M.S."/>
            <person name="Henn M.R."/>
            <person name="Chisholm S.W."/>
        </authorList>
    </citation>
    <scope>NUCLEOTIDE SEQUENCE [LARGE SCALE GENOMIC DNA]</scope>
    <source>
        <strain evidence="1">8102-12</strain>
    </source>
</reference>
<dbReference type="Gene3D" id="3.40.50.150">
    <property type="entry name" value="Vaccinia Virus protein VP39"/>
    <property type="match status" value="1"/>
</dbReference>
<dbReference type="Proteomes" id="UP000006526">
    <property type="component" value="Segment"/>
</dbReference>
<organism evidence="1 2">
    <name type="scientific">Synechococcus phage S-SSM5</name>
    <dbReference type="NCBI Taxonomy" id="445685"/>
    <lineage>
        <taxon>Viruses</taxon>
        <taxon>Duplodnaviria</taxon>
        <taxon>Heunggongvirae</taxon>
        <taxon>Uroviricota</taxon>
        <taxon>Caudoviricetes</taxon>
        <taxon>Pantevenvirales</taxon>
        <taxon>Kyanoviridae</taxon>
        <taxon>Glaucusvirus</taxon>
        <taxon>Glaucusvirus ssm5</taxon>
    </lineage>
</organism>
<dbReference type="GO" id="GO:0003676">
    <property type="term" value="F:nucleic acid binding"/>
    <property type="evidence" value="ECO:0007669"/>
    <property type="project" value="InterPro"/>
</dbReference>
<dbReference type="InterPro" id="IPR002052">
    <property type="entry name" value="DNA_methylase_N6_adenine_CS"/>
</dbReference>
<keyword evidence="2" id="KW-1185">Reference proteome</keyword>
<dbReference type="RefSeq" id="YP_004324662.1">
    <property type="nucleotide sequence ID" value="NC_015289.1"/>
</dbReference>
<name>E3SK99_9CAUD</name>
<dbReference type="GeneID" id="10329306"/>
<dbReference type="GO" id="GO:0032259">
    <property type="term" value="P:methylation"/>
    <property type="evidence" value="ECO:0007669"/>
    <property type="project" value="InterPro"/>
</dbReference>
<accession>E3SK99</accession>
<dbReference type="GO" id="GO:0008168">
    <property type="term" value="F:methyltransferase activity"/>
    <property type="evidence" value="ECO:0007669"/>
    <property type="project" value="InterPro"/>
</dbReference>